<dbReference type="SUPFAM" id="SSF50475">
    <property type="entry name" value="FMN-binding split barrel"/>
    <property type="match status" value="1"/>
</dbReference>
<accession>A0ABR8YQ50</accession>
<dbReference type="Gene3D" id="2.30.110.10">
    <property type="entry name" value="Electron Transport, Fmn-binding Protein, Chain A"/>
    <property type="match status" value="1"/>
</dbReference>
<name>A0ABR8YQ50_9CLOT</name>
<keyword evidence="2" id="KW-1185">Reference proteome</keyword>
<evidence type="ECO:0000313" key="2">
    <source>
        <dbReference type="Proteomes" id="UP000627166"/>
    </source>
</evidence>
<gene>
    <name evidence="1" type="ORF">H9637_03050</name>
</gene>
<dbReference type="InterPro" id="IPR024747">
    <property type="entry name" value="Pyridox_Oxase-rel"/>
</dbReference>
<dbReference type="PANTHER" id="PTHR34071">
    <property type="entry name" value="5-NITROIMIDAZOLE ANTIBIOTICS RESISTANCE PROTEIN, NIMA-FAMILY-RELATED PROTEIN-RELATED"/>
    <property type="match status" value="1"/>
</dbReference>
<dbReference type="InterPro" id="IPR012349">
    <property type="entry name" value="Split_barrel_FMN-bd"/>
</dbReference>
<dbReference type="RefSeq" id="WP_191739006.1">
    <property type="nucleotide sequence ID" value="NZ_JACSQB010000025.1"/>
</dbReference>
<dbReference type="Pfam" id="PF12900">
    <property type="entry name" value="Pyridox_ox_2"/>
    <property type="match status" value="1"/>
</dbReference>
<evidence type="ECO:0000313" key="1">
    <source>
        <dbReference type="EMBL" id="MBD8046029.1"/>
    </source>
</evidence>
<reference evidence="1 2" key="1">
    <citation type="submission" date="2020-08" db="EMBL/GenBank/DDBJ databases">
        <title>A Genomic Blueprint of the Chicken Gut Microbiome.</title>
        <authorList>
            <person name="Gilroy R."/>
            <person name="Ravi A."/>
            <person name="Getino M."/>
            <person name="Pursley I."/>
            <person name="Horton D.L."/>
            <person name="Alikhan N.-F."/>
            <person name="Baker D."/>
            <person name="Gharbi K."/>
            <person name="Hall N."/>
            <person name="Watson M."/>
            <person name="Adriaenssens E.M."/>
            <person name="Foster-Nyarko E."/>
            <person name="Jarju S."/>
            <person name="Secka A."/>
            <person name="Antonio M."/>
            <person name="Oren A."/>
            <person name="Chaudhuri R."/>
            <person name="La Ragione R.M."/>
            <person name="Hildebrand F."/>
            <person name="Pallen M.J."/>
        </authorList>
    </citation>
    <scope>NUCLEOTIDE SEQUENCE [LARGE SCALE GENOMIC DNA]</scope>
    <source>
        <strain evidence="1 2">N37</strain>
    </source>
</reference>
<sequence length="155" mass="17923">MFKEMRRINNAMSDKEIFELVERGNEGTLGTIGENNYPYCTTLNYVYYNNAIYFHSAPVGHKIDNIKFNNKVCFSIVDNIEVISKAFTTKYENVIIFGKAESIENEDEKKAVLLKFIEKYSSNFMDEGKKYVNASFSKTNIIKINIDHITGKCRK</sequence>
<proteinExistence type="predicted"/>
<comment type="caution">
    <text evidence="1">The sequence shown here is derived from an EMBL/GenBank/DDBJ whole genome shotgun (WGS) entry which is preliminary data.</text>
</comment>
<protein>
    <submittedName>
        <fullName evidence="1">Pyridoxamine 5'-phosphate oxidase family protein</fullName>
    </submittedName>
</protein>
<organism evidence="1 2">
    <name type="scientific">Clostridium faecium</name>
    <dbReference type="NCBI Taxonomy" id="2762223"/>
    <lineage>
        <taxon>Bacteria</taxon>
        <taxon>Bacillati</taxon>
        <taxon>Bacillota</taxon>
        <taxon>Clostridia</taxon>
        <taxon>Eubacteriales</taxon>
        <taxon>Clostridiaceae</taxon>
        <taxon>Clostridium</taxon>
    </lineage>
</organism>
<dbReference type="EMBL" id="JACSQB010000025">
    <property type="protein sequence ID" value="MBD8046029.1"/>
    <property type="molecule type" value="Genomic_DNA"/>
</dbReference>
<dbReference type="Proteomes" id="UP000627166">
    <property type="component" value="Unassembled WGS sequence"/>
</dbReference>
<dbReference type="PANTHER" id="PTHR34071:SF2">
    <property type="entry name" value="FLAVIN-NUCLEOTIDE-BINDING PROTEIN"/>
    <property type="match status" value="1"/>
</dbReference>